<feature type="domain" description="Reverse transcriptase" evidence="1">
    <location>
        <begin position="149"/>
        <end position="210"/>
    </location>
</feature>
<dbReference type="FunFam" id="3.30.70.270:FF:000020">
    <property type="entry name" value="Transposon Tf2-6 polyprotein-like Protein"/>
    <property type="match status" value="1"/>
</dbReference>
<protein>
    <recommendedName>
        <fullName evidence="1">Reverse transcriptase domain-containing protein</fullName>
    </recommendedName>
</protein>
<dbReference type="InterPro" id="IPR043502">
    <property type="entry name" value="DNA/RNA_pol_sf"/>
</dbReference>
<dbReference type="PANTHER" id="PTHR33064">
    <property type="entry name" value="POL PROTEIN"/>
    <property type="match status" value="1"/>
</dbReference>
<organism evidence="2 3">
    <name type="scientific">Cylindrotheca closterium</name>
    <dbReference type="NCBI Taxonomy" id="2856"/>
    <lineage>
        <taxon>Eukaryota</taxon>
        <taxon>Sar</taxon>
        <taxon>Stramenopiles</taxon>
        <taxon>Ochrophyta</taxon>
        <taxon>Bacillariophyta</taxon>
        <taxon>Bacillariophyceae</taxon>
        <taxon>Bacillariophycidae</taxon>
        <taxon>Bacillariales</taxon>
        <taxon>Bacillariaceae</taxon>
        <taxon>Cylindrotheca</taxon>
    </lineage>
</organism>
<comment type="caution">
    <text evidence="2">The sequence shown here is derived from an EMBL/GenBank/DDBJ whole genome shotgun (WGS) entry which is preliminary data.</text>
</comment>
<sequence length="304" mass="34829">MSEPLYTMFAGPDVDNNQQLLLEGKLPIPGGLAYPTQAFLRHCRLHDSYRPRPFPLTVEEHVDFWSRTPENKGSEPHGLHNGHFKAGALSELLASCDTAFGDLPLRSGHVPELWKNLMNFAIEKKPGDFRPQGMRTIQLFNSEAQAKTLHGLKEQGVEVYIDDVGLFSNSYKEHMQLIKTVVERLQEAGFKINPLKCEWCVQETDFLGHWLTPEGVKPWKKKVDAILKMDAPRNITELRAFLGAVTYYRHMWPRRSHLLQPLTALTGTRSFVWTNKCHTAFKTMKSLMASDILMRYPDHNKPCF</sequence>
<proteinExistence type="predicted"/>
<dbReference type="EMBL" id="CAKOGP040000367">
    <property type="protein sequence ID" value="CAJ1934703.1"/>
    <property type="molecule type" value="Genomic_DNA"/>
</dbReference>
<dbReference type="AlphaFoldDB" id="A0AAD2CHI2"/>
<name>A0AAD2CHI2_9STRA</name>
<dbReference type="PANTHER" id="PTHR33064:SF29">
    <property type="entry name" value="PEPTIDASE A2 DOMAIN-CONTAINING PROTEIN-RELATED"/>
    <property type="match status" value="1"/>
</dbReference>
<reference evidence="2" key="1">
    <citation type="submission" date="2023-08" db="EMBL/GenBank/DDBJ databases">
        <authorList>
            <person name="Audoor S."/>
            <person name="Bilcke G."/>
        </authorList>
    </citation>
    <scope>NUCLEOTIDE SEQUENCE</scope>
</reference>
<dbReference type="SUPFAM" id="SSF56672">
    <property type="entry name" value="DNA/RNA polymerases"/>
    <property type="match status" value="1"/>
</dbReference>
<dbReference type="Pfam" id="PF00078">
    <property type="entry name" value="RVT_1"/>
    <property type="match status" value="1"/>
</dbReference>
<dbReference type="InterPro" id="IPR051320">
    <property type="entry name" value="Viral_Replic_Matur_Polypro"/>
</dbReference>
<accession>A0AAD2CHI2</accession>
<keyword evidence="3" id="KW-1185">Reference proteome</keyword>
<dbReference type="InterPro" id="IPR043128">
    <property type="entry name" value="Rev_trsase/Diguanyl_cyclase"/>
</dbReference>
<dbReference type="Gene3D" id="3.30.70.270">
    <property type="match status" value="2"/>
</dbReference>
<evidence type="ECO:0000259" key="1">
    <source>
        <dbReference type="Pfam" id="PF00078"/>
    </source>
</evidence>
<dbReference type="Proteomes" id="UP001295423">
    <property type="component" value="Unassembled WGS sequence"/>
</dbReference>
<gene>
    <name evidence="2" type="ORF">CYCCA115_LOCUS4042</name>
</gene>
<evidence type="ECO:0000313" key="2">
    <source>
        <dbReference type="EMBL" id="CAJ1934703.1"/>
    </source>
</evidence>
<dbReference type="InterPro" id="IPR000477">
    <property type="entry name" value="RT_dom"/>
</dbReference>
<evidence type="ECO:0000313" key="3">
    <source>
        <dbReference type="Proteomes" id="UP001295423"/>
    </source>
</evidence>